<evidence type="ECO:0000256" key="3">
    <source>
        <dbReference type="ARBA" id="ARBA00022763"/>
    </source>
</evidence>
<dbReference type="GO" id="GO:0016829">
    <property type="term" value="F:lyase activity"/>
    <property type="evidence" value="ECO:0007669"/>
    <property type="project" value="UniProtKB-KW"/>
</dbReference>
<feature type="compositionally biased region" description="Basic and acidic residues" evidence="10">
    <location>
        <begin position="353"/>
        <end position="366"/>
    </location>
</feature>
<dbReference type="InterPro" id="IPR011992">
    <property type="entry name" value="EF-hand-dom_pair"/>
</dbReference>
<dbReference type="Pfam" id="PF01149">
    <property type="entry name" value="Fapy_DNA_glyco"/>
    <property type="match status" value="1"/>
</dbReference>
<evidence type="ECO:0000256" key="4">
    <source>
        <dbReference type="ARBA" id="ARBA00022801"/>
    </source>
</evidence>
<dbReference type="GO" id="GO:0006284">
    <property type="term" value="P:base-excision repair"/>
    <property type="evidence" value="ECO:0007669"/>
    <property type="project" value="InterPro"/>
</dbReference>
<dbReference type="PROSITE" id="PS51068">
    <property type="entry name" value="FPG_CAT"/>
    <property type="match status" value="1"/>
</dbReference>
<organism evidence="12">
    <name type="scientific">Rhodosorus marinus</name>
    <dbReference type="NCBI Taxonomy" id="101924"/>
    <lineage>
        <taxon>Eukaryota</taxon>
        <taxon>Rhodophyta</taxon>
        <taxon>Stylonematophyceae</taxon>
        <taxon>Stylonematales</taxon>
        <taxon>Stylonemataceae</taxon>
        <taxon>Rhodosorus</taxon>
    </lineage>
</organism>
<dbReference type="GO" id="GO:0003906">
    <property type="term" value="F:DNA-(apurinic or apyrimidinic site) endonuclease activity"/>
    <property type="evidence" value="ECO:0007669"/>
    <property type="project" value="InterPro"/>
</dbReference>
<keyword evidence="3" id="KW-0227">DNA damage</keyword>
<dbReference type="PANTHER" id="PTHR22993:SF9">
    <property type="entry name" value="FORMAMIDOPYRIMIDINE-DNA GLYCOSYLASE"/>
    <property type="match status" value="1"/>
</dbReference>
<protein>
    <recommendedName>
        <fullName evidence="11">Formamidopyrimidine-DNA glycosylase catalytic domain-containing protein</fullName>
    </recommendedName>
</protein>
<evidence type="ECO:0000256" key="7">
    <source>
        <dbReference type="ARBA" id="ARBA00023239"/>
    </source>
</evidence>
<evidence type="ECO:0000256" key="8">
    <source>
        <dbReference type="ARBA" id="ARBA00023268"/>
    </source>
</evidence>
<evidence type="ECO:0000256" key="10">
    <source>
        <dbReference type="SAM" id="MobiDB-lite"/>
    </source>
</evidence>
<gene>
    <name evidence="12" type="ORF">RMAR00112_LOCUS26510</name>
</gene>
<dbReference type="PANTHER" id="PTHR22993">
    <property type="entry name" value="FORMAMIDOPYRIMIDINE-DNA GLYCOSYLASE"/>
    <property type="match status" value="1"/>
</dbReference>
<evidence type="ECO:0000256" key="9">
    <source>
        <dbReference type="ARBA" id="ARBA00023295"/>
    </source>
</evidence>
<dbReference type="SUPFAM" id="SSF47473">
    <property type="entry name" value="EF-hand"/>
    <property type="match status" value="1"/>
</dbReference>
<keyword evidence="5" id="KW-0238">DNA-binding</keyword>
<keyword evidence="8" id="KW-0511">Multifunctional enzyme</keyword>
<evidence type="ECO:0000259" key="11">
    <source>
        <dbReference type="PROSITE" id="PS51068"/>
    </source>
</evidence>
<feature type="compositionally biased region" description="Basic and acidic residues" evidence="10">
    <location>
        <begin position="308"/>
        <end position="318"/>
    </location>
</feature>
<dbReference type="CDD" id="cd08972">
    <property type="entry name" value="PF_Nei_N"/>
    <property type="match status" value="1"/>
</dbReference>
<dbReference type="SUPFAM" id="SSF81624">
    <property type="entry name" value="N-terminal domain of MutM-like DNA repair proteins"/>
    <property type="match status" value="1"/>
</dbReference>
<dbReference type="InterPro" id="IPR010979">
    <property type="entry name" value="Ribosomal_uS13-like_H2TH"/>
</dbReference>
<reference evidence="12" key="1">
    <citation type="submission" date="2021-01" db="EMBL/GenBank/DDBJ databases">
        <authorList>
            <person name="Corre E."/>
            <person name="Pelletier E."/>
            <person name="Niang G."/>
            <person name="Scheremetjew M."/>
            <person name="Finn R."/>
            <person name="Kale V."/>
            <person name="Holt S."/>
            <person name="Cochrane G."/>
            <person name="Meng A."/>
            <person name="Brown T."/>
            <person name="Cohen L."/>
        </authorList>
    </citation>
    <scope>NUCLEOTIDE SEQUENCE</scope>
    <source>
        <strain evidence="12">CCMP 769</strain>
    </source>
</reference>
<comment type="catalytic activity">
    <reaction evidence="1">
        <text>Hydrolysis of DNA containing ring-opened 7-methylguanine residues, releasing 2,6-diamino-4-hydroxy-5-(N-methyl)formamidopyrimidine.</text>
        <dbReference type="EC" id="3.2.2.23"/>
    </reaction>
</comment>
<dbReference type="SMART" id="SM01232">
    <property type="entry name" value="H2TH"/>
    <property type="match status" value="1"/>
</dbReference>
<feature type="region of interest" description="Disordered" evidence="10">
    <location>
        <begin position="279"/>
        <end position="419"/>
    </location>
</feature>
<feature type="compositionally biased region" description="Basic residues" evidence="10">
    <location>
        <begin position="452"/>
        <end position="461"/>
    </location>
</feature>
<dbReference type="GO" id="GO:0003684">
    <property type="term" value="F:damaged DNA binding"/>
    <property type="evidence" value="ECO:0007669"/>
    <property type="project" value="InterPro"/>
</dbReference>
<feature type="compositionally biased region" description="Polar residues" evidence="10">
    <location>
        <begin position="439"/>
        <end position="448"/>
    </location>
</feature>
<dbReference type="Pfam" id="PF06831">
    <property type="entry name" value="H2TH"/>
    <property type="match status" value="1"/>
</dbReference>
<dbReference type="GO" id="GO:0008270">
    <property type="term" value="F:zinc ion binding"/>
    <property type="evidence" value="ECO:0007669"/>
    <property type="project" value="InterPro"/>
</dbReference>
<evidence type="ECO:0000256" key="1">
    <source>
        <dbReference type="ARBA" id="ARBA00001668"/>
    </source>
</evidence>
<dbReference type="GO" id="GO:0008534">
    <property type="term" value="F:oxidized purine nucleobase lesion DNA N-glycosylase activity"/>
    <property type="evidence" value="ECO:0007669"/>
    <property type="project" value="UniProtKB-EC"/>
</dbReference>
<dbReference type="InterPro" id="IPR035937">
    <property type="entry name" value="FPG_N"/>
</dbReference>
<evidence type="ECO:0000313" key="12">
    <source>
        <dbReference type="EMBL" id="CAE0058454.1"/>
    </source>
</evidence>
<dbReference type="GO" id="GO:0005634">
    <property type="term" value="C:nucleus"/>
    <property type="evidence" value="ECO:0007669"/>
    <property type="project" value="TreeGrafter"/>
</dbReference>
<feature type="region of interest" description="Disordered" evidence="10">
    <location>
        <begin position="431"/>
        <end position="462"/>
    </location>
</feature>
<keyword evidence="9" id="KW-0326">Glycosidase</keyword>
<keyword evidence="4" id="KW-0378">Hydrolase</keyword>
<evidence type="ECO:0000256" key="2">
    <source>
        <dbReference type="ARBA" id="ARBA00009409"/>
    </source>
</evidence>
<dbReference type="FunFam" id="1.10.8.50:FF:000009">
    <property type="entry name" value="Formamidopyrimidine-DNA glycosylase"/>
    <property type="match status" value="1"/>
</dbReference>
<dbReference type="Gene3D" id="3.20.190.10">
    <property type="entry name" value="MutM-like, N-terminal"/>
    <property type="match status" value="1"/>
</dbReference>
<keyword evidence="6" id="KW-0234">DNA repair</keyword>
<dbReference type="InterPro" id="IPR012319">
    <property type="entry name" value="FPG_cat"/>
</dbReference>
<dbReference type="InterPro" id="IPR015886">
    <property type="entry name" value="H2TH_FPG"/>
</dbReference>
<dbReference type="SUPFAM" id="SSF46946">
    <property type="entry name" value="S13-like H2TH domain"/>
    <property type="match status" value="1"/>
</dbReference>
<dbReference type="AlphaFoldDB" id="A0A7S3A243"/>
<comment type="similarity">
    <text evidence="2">Belongs to the FPG family.</text>
</comment>
<sequence>MPELPEVEHARRLLQRHLVGKLVRSMTVDVADDKVFEECSKTFEKMILGKRFMSAHRKGKLLWLEADRAPHPIFHLGMTGAFFIRGEERIRYVDTRGGHESSWPPRFTKLRLQMDDGTEAAYTDPRRFGRIRLSDDPRKFIADSKLGFDALNELPDEAAFLEELEKRKRSVSKALLLDQSFGAGIGNWVADEILFQARIHPQRLVGSLSESEKRQLRLSIHNVVAGAVKVDADSNKYPRSWLFHYRWSKAKGGRVVNEEGLEIRFETVAGRTSAFAPKVQKLPFGSQGDSDGPVSKKESANKKKKNKKNIDVVEKAGEEGGGEAVSGNSPVGNMRRRSRRLAALQQDEDEGEEVKGGPRGNEVKVCDEDEESTQEAGLADSDMGEVGTGESEEGNAKEEVDVGPSGKSEEESEDDDDENLTMIGALAVQRMESRGENADGSSRRQSVTGRVAARRKRKRAPKAGTDDWKVEVDLLFELLGGIDEAKLLTVDKLVEAAANAGETLTLIQAQDMITLFDRTGTGTLTRQDFDEVVLKTGL</sequence>
<keyword evidence="7" id="KW-0456">Lyase</keyword>
<dbReference type="Gene3D" id="1.10.8.50">
    <property type="match status" value="1"/>
</dbReference>
<proteinExistence type="inferred from homology"/>
<feature type="compositionally biased region" description="Acidic residues" evidence="10">
    <location>
        <begin position="410"/>
        <end position="419"/>
    </location>
</feature>
<dbReference type="EMBL" id="HBHW01034368">
    <property type="protein sequence ID" value="CAE0058454.1"/>
    <property type="molecule type" value="Transcribed_RNA"/>
</dbReference>
<accession>A0A7S3A243</accession>
<evidence type="ECO:0000256" key="6">
    <source>
        <dbReference type="ARBA" id="ARBA00023204"/>
    </source>
</evidence>
<name>A0A7S3A243_9RHOD</name>
<dbReference type="SMART" id="SM00898">
    <property type="entry name" value="Fapy_DNA_glyco"/>
    <property type="match status" value="1"/>
</dbReference>
<evidence type="ECO:0000256" key="5">
    <source>
        <dbReference type="ARBA" id="ARBA00023125"/>
    </source>
</evidence>
<feature type="domain" description="Formamidopyrimidine-DNA glycosylase catalytic" evidence="11">
    <location>
        <begin position="2"/>
        <end position="129"/>
    </location>
</feature>